<name>A0A2K8KL03_9MOLU</name>
<dbReference type="InterPro" id="IPR029063">
    <property type="entry name" value="SAM-dependent_MTases_sf"/>
</dbReference>
<accession>A0A2K8KL03</accession>
<reference evidence="1 2" key="1">
    <citation type="submission" date="2017-11" db="EMBL/GenBank/DDBJ databases">
        <title>Complete genome sequence of Spiroplasma clarkii CN-5 (DSM 19994).</title>
        <authorList>
            <person name="Tsai Y.-M."/>
            <person name="Chang A."/>
            <person name="Lo W.-S."/>
            <person name="Kuo C.-H."/>
        </authorList>
    </citation>
    <scope>NUCLEOTIDE SEQUENCE [LARGE SCALE GENOMIC DNA]</scope>
    <source>
        <strain evidence="1 2">CN-5</strain>
    </source>
</reference>
<dbReference type="GO" id="GO:0003676">
    <property type="term" value="F:nucleic acid binding"/>
    <property type="evidence" value="ECO:0007669"/>
    <property type="project" value="InterPro"/>
</dbReference>
<dbReference type="SUPFAM" id="SSF53335">
    <property type="entry name" value="S-adenosyl-L-methionine-dependent methyltransferases"/>
    <property type="match status" value="1"/>
</dbReference>
<proteinExistence type="predicted"/>
<sequence>MKKNELGQFFTKKNTWLTKPVLRFLRKYIAKIDTILDPFAGAGDLFLWIKQKIDPNEELRYVGYDIDSKLGWSVNDSLTKIPILENAFIVTNPPYLSKNSCSRNNYIDTYNMYFIDSEHPDLYLIALEKMIETGLPGIAIVPETIINSKFSKKNINKIVVIEPNPFEDTEVPICVVCFNGKTYKKTRIFKNDKYIGVLDHLIESSPSPKKINLHDLRFNDILGTIAIKGIDSTDPKNKIEFLDVRNLKYDVNKIKNTSRAITIVSSMLFNNCDERERNGIIEKANEILNNFRKNTNDVLLSPFKGNNKESVRRRRMDFALARNILELAYSEVILQEGDNY</sequence>
<dbReference type="AlphaFoldDB" id="A0A2K8KL03"/>
<dbReference type="GO" id="GO:0008168">
    <property type="term" value="F:methyltransferase activity"/>
    <property type="evidence" value="ECO:0007669"/>
    <property type="project" value="InterPro"/>
</dbReference>
<gene>
    <name evidence="1" type="ORF">SCLAR_v1c08930</name>
</gene>
<dbReference type="RefSeq" id="WP_100254740.1">
    <property type="nucleotide sequence ID" value="NZ_CP024870.1"/>
</dbReference>
<protein>
    <submittedName>
        <fullName evidence="1">Uncharacterized protein</fullName>
    </submittedName>
</protein>
<dbReference type="PROSITE" id="PS00092">
    <property type="entry name" value="N6_MTASE"/>
    <property type="match status" value="1"/>
</dbReference>
<dbReference type="Gene3D" id="3.40.50.150">
    <property type="entry name" value="Vaccinia Virus protein VP39"/>
    <property type="match status" value="1"/>
</dbReference>
<dbReference type="InterPro" id="IPR002052">
    <property type="entry name" value="DNA_methylase_N6_adenine_CS"/>
</dbReference>
<evidence type="ECO:0000313" key="2">
    <source>
        <dbReference type="Proteomes" id="UP000231179"/>
    </source>
</evidence>
<dbReference type="EMBL" id="CP024870">
    <property type="protein sequence ID" value="ATX71199.1"/>
    <property type="molecule type" value="Genomic_DNA"/>
</dbReference>
<evidence type="ECO:0000313" key="1">
    <source>
        <dbReference type="EMBL" id="ATX71199.1"/>
    </source>
</evidence>
<keyword evidence="2" id="KW-1185">Reference proteome</keyword>
<dbReference type="Proteomes" id="UP000231179">
    <property type="component" value="Chromosome"/>
</dbReference>
<organism evidence="1 2">
    <name type="scientific">Spiroplasma clarkii</name>
    <dbReference type="NCBI Taxonomy" id="2139"/>
    <lineage>
        <taxon>Bacteria</taxon>
        <taxon>Bacillati</taxon>
        <taxon>Mycoplasmatota</taxon>
        <taxon>Mollicutes</taxon>
        <taxon>Entomoplasmatales</taxon>
        <taxon>Spiroplasmataceae</taxon>
        <taxon>Spiroplasma</taxon>
    </lineage>
</organism>
<dbReference type="GO" id="GO:0032259">
    <property type="term" value="P:methylation"/>
    <property type="evidence" value="ECO:0007669"/>
    <property type="project" value="InterPro"/>
</dbReference>